<gene>
    <name evidence="2" type="ORF">ABID47_006095</name>
</gene>
<dbReference type="SUPFAM" id="SSF55729">
    <property type="entry name" value="Acyl-CoA N-acyltransferases (Nat)"/>
    <property type="match status" value="1"/>
</dbReference>
<dbReference type="EMBL" id="JBEPLV010000008">
    <property type="protein sequence ID" value="MET3549458.1"/>
    <property type="molecule type" value="Genomic_DNA"/>
</dbReference>
<comment type="caution">
    <text evidence="2">The sequence shown here is derived from an EMBL/GenBank/DDBJ whole genome shotgun (WGS) entry which is preliminary data.</text>
</comment>
<dbReference type="InterPro" id="IPR016181">
    <property type="entry name" value="Acyl_CoA_acyltransferase"/>
</dbReference>
<reference evidence="2 3" key="1">
    <citation type="submission" date="2024-06" db="EMBL/GenBank/DDBJ databases">
        <title>Genomic Encyclopedia of Type Strains, Phase IV (KMG-IV): sequencing the most valuable type-strain genomes for metagenomic binning, comparative biology and taxonomic classification.</title>
        <authorList>
            <person name="Goeker M."/>
        </authorList>
    </citation>
    <scope>NUCLEOTIDE SEQUENCE [LARGE SCALE GENOMIC DNA]</scope>
    <source>
        <strain evidence="2 3">DSM 17253</strain>
    </source>
</reference>
<dbReference type="Proteomes" id="UP001549098">
    <property type="component" value="Unassembled WGS sequence"/>
</dbReference>
<dbReference type="InterPro" id="IPR000182">
    <property type="entry name" value="GNAT_dom"/>
</dbReference>
<name>A0ABV2FCF5_9BACL</name>
<evidence type="ECO:0000313" key="2">
    <source>
        <dbReference type="EMBL" id="MET3549458.1"/>
    </source>
</evidence>
<protein>
    <submittedName>
        <fullName evidence="2">Acetyltransferase</fullName>
    </submittedName>
</protein>
<accession>A0ABV2FCF5</accession>
<proteinExistence type="predicted"/>
<keyword evidence="3" id="KW-1185">Reference proteome</keyword>
<dbReference type="CDD" id="cd04301">
    <property type="entry name" value="NAT_SF"/>
    <property type="match status" value="1"/>
</dbReference>
<dbReference type="PANTHER" id="PTHR39173">
    <property type="entry name" value="ACETYLTRANSFERASE"/>
    <property type="match status" value="1"/>
</dbReference>
<evidence type="ECO:0000313" key="3">
    <source>
        <dbReference type="Proteomes" id="UP001549098"/>
    </source>
</evidence>
<dbReference type="PROSITE" id="PS51186">
    <property type="entry name" value="GNAT"/>
    <property type="match status" value="1"/>
</dbReference>
<dbReference type="PANTHER" id="PTHR39173:SF1">
    <property type="entry name" value="ACETYLTRANSFERASE"/>
    <property type="match status" value="1"/>
</dbReference>
<dbReference type="Gene3D" id="3.40.630.30">
    <property type="match status" value="1"/>
</dbReference>
<feature type="domain" description="N-acetyltransferase" evidence="1">
    <location>
        <begin position="5"/>
        <end position="168"/>
    </location>
</feature>
<sequence>MSLKIELKALSESDDRDIFEMIHEIGLGENGFTTNFPEHDFDQFKASLPRLVEISAGINLPEDYVPQTIYWMCINDRPVAYGKLRHRLNESLAEYGGHIGYIVRPSERGKGYGKLFLSELLKKAKDFGIEKLLLTCDEVNIKSRKVIESNSGTLEGINKGICKYWIQL</sequence>
<dbReference type="RefSeq" id="WP_354502523.1">
    <property type="nucleotide sequence ID" value="NZ_JBEPLV010000008.1"/>
</dbReference>
<dbReference type="Pfam" id="PF00583">
    <property type="entry name" value="Acetyltransf_1"/>
    <property type="match status" value="1"/>
</dbReference>
<evidence type="ECO:0000259" key="1">
    <source>
        <dbReference type="PROSITE" id="PS51186"/>
    </source>
</evidence>
<organism evidence="2 3">
    <name type="scientific">Paenibacillus favisporus</name>
    <dbReference type="NCBI Taxonomy" id="221028"/>
    <lineage>
        <taxon>Bacteria</taxon>
        <taxon>Bacillati</taxon>
        <taxon>Bacillota</taxon>
        <taxon>Bacilli</taxon>
        <taxon>Bacillales</taxon>
        <taxon>Paenibacillaceae</taxon>
        <taxon>Paenibacillus</taxon>
    </lineage>
</organism>